<dbReference type="Proteomes" id="UP000790787">
    <property type="component" value="Chromosome 19"/>
</dbReference>
<protein>
    <submittedName>
        <fullName evidence="2">Uncharacterized protein LOC142173649</fullName>
    </submittedName>
</protein>
<sequence>MDVFLTKFNSSQSSSTLRNNSSHLIDEFDEKLLNFDPGERESTGDSFTKTGFKAWNKVSERLALHVGQVNSLHHKCFNKILDLSNQSQSIQVAFDKQYEKQRNEHRIRLNASIDVARFLLYFGLSFRGHDESDSLKNKGLFLRLLEWLAKRIPQVDRVILKHALKNDMMTSPKIQKDIVSACAQEIVKAIINDLDENYFGILVDESKDISYHEQMALALRDKLRGNQAELLEWLLESGEVQSGKGLNQERGFQRPGDTRWGSHCKILDNFVVLFVSIIHVLAVIEYEGSEANDRLQAEVVLSKINSFEFVFMLHLMLKVLLMSNELSKALQKKEQDIVNAVIFFDLTKERLQQMRDEG</sequence>
<name>A0AC58TDQ8_TOBAC</name>
<reference evidence="1" key="1">
    <citation type="journal article" date="2014" name="Nat. Commun.">
        <title>The tobacco genome sequence and its comparison with those of tomato and potato.</title>
        <authorList>
            <person name="Sierro N."/>
            <person name="Battey J.N."/>
            <person name="Ouadi S."/>
            <person name="Bakaher N."/>
            <person name="Bovet L."/>
            <person name="Willig A."/>
            <person name="Goepfert S."/>
            <person name="Peitsch M.C."/>
            <person name="Ivanov N.V."/>
        </authorList>
    </citation>
    <scope>NUCLEOTIDE SEQUENCE [LARGE SCALE GENOMIC DNA]</scope>
</reference>
<reference evidence="2" key="2">
    <citation type="submission" date="2025-08" db="UniProtKB">
        <authorList>
            <consortium name="RefSeq"/>
        </authorList>
    </citation>
    <scope>IDENTIFICATION</scope>
    <source>
        <tissue evidence="2">Leaf</tissue>
    </source>
</reference>
<organism evidence="1 2">
    <name type="scientific">Nicotiana tabacum</name>
    <name type="common">Common tobacco</name>
    <dbReference type="NCBI Taxonomy" id="4097"/>
    <lineage>
        <taxon>Eukaryota</taxon>
        <taxon>Viridiplantae</taxon>
        <taxon>Streptophyta</taxon>
        <taxon>Embryophyta</taxon>
        <taxon>Tracheophyta</taxon>
        <taxon>Spermatophyta</taxon>
        <taxon>Magnoliopsida</taxon>
        <taxon>eudicotyledons</taxon>
        <taxon>Gunneridae</taxon>
        <taxon>Pentapetalae</taxon>
        <taxon>asterids</taxon>
        <taxon>lamiids</taxon>
        <taxon>Solanales</taxon>
        <taxon>Solanaceae</taxon>
        <taxon>Nicotianoideae</taxon>
        <taxon>Nicotianeae</taxon>
        <taxon>Nicotiana</taxon>
    </lineage>
</organism>
<dbReference type="RefSeq" id="XP_075095366.1">
    <property type="nucleotide sequence ID" value="XM_075239265.1"/>
</dbReference>
<gene>
    <name evidence="2" type="primary">LOC142173649</name>
</gene>
<proteinExistence type="predicted"/>
<evidence type="ECO:0000313" key="1">
    <source>
        <dbReference type="Proteomes" id="UP000790787"/>
    </source>
</evidence>
<accession>A0AC58TDQ8</accession>
<keyword evidence="1" id="KW-1185">Reference proteome</keyword>
<evidence type="ECO:0000313" key="2">
    <source>
        <dbReference type="RefSeq" id="XP_075095366.1"/>
    </source>
</evidence>